<feature type="compositionally biased region" description="Polar residues" evidence="1">
    <location>
        <begin position="197"/>
        <end position="206"/>
    </location>
</feature>
<name>A9UWC8_MONBE</name>
<keyword evidence="3" id="KW-1185">Reference proteome</keyword>
<evidence type="ECO:0000256" key="1">
    <source>
        <dbReference type="SAM" id="MobiDB-lite"/>
    </source>
</evidence>
<sequence>MALVLGRAVGNCNCTDCGGTNNVAHCFWDLNVRAAEVSADEEDDGDATEVYMSAMEQLTDEDTNLSSLPSPNTPAPRRSSVSKKDRIRQSLRGFVRGKSNRVEAKDAPDKLQSPASAPATDAPIVLPAPVAGPNALPSNQRRSEADKRKHYRKRRSSVNSAVGDYEDAPSTAAPASPRRNTHNNNDHGHAHHHNHASLDSGNGTSQTAVQQVKYLPETGEQLEKGTLLRLVADAEANSNSGHFVNRTFRLQYQDGAYKMQLGYRLLVSIELLSERDRQQQQHGSTTDPTPLSVCLGTRLLVKMNKDQDPLIKVCAQALFCLVPLSFTREHTSLADAAFARAQVSRESLTASVLLQVAHVSILLRHLKEAFESRALWKLEESVPLLRHLALHSVLHHFGFEDGLSDKSHLHAWDSLLATFDPQYMSAMIQLRRLAQFIHDPPVTRVSRSGSVRSVTSALSQDALRDDLASRGNLSSASDERRSGRSISTSSFHD</sequence>
<gene>
    <name evidence="2" type="ORF">MONBRDRAFT_7234</name>
</gene>
<reference evidence="2 3" key="1">
    <citation type="journal article" date="2008" name="Nature">
        <title>The genome of the choanoflagellate Monosiga brevicollis and the origin of metazoans.</title>
        <authorList>
            <consortium name="JGI Sequencing"/>
            <person name="King N."/>
            <person name="Westbrook M.J."/>
            <person name="Young S.L."/>
            <person name="Kuo A."/>
            <person name="Abedin M."/>
            <person name="Chapman J."/>
            <person name="Fairclough S."/>
            <person name="Hellsten U."/>
            <person name="Isogai Y."/>
            <person name="Letunic I."/>
            <person name="Marr M."/>
            <person name="Pincus D."/>
            <person name="Putnam N."/>
            <person name="Rokas A."/>
            <person name="Wright K.J."/>
            <person name="Zuzow R."/>
            <person name="Dirks W."/>
            <person name="Good M."/>
            <person name="Goodstein D."/>
            <person name="Lemons D."/>
            <person name="Li W."/>
            <person name="Lyons J.B."/>
            <person name="Morris A."/>
            <person name="Nichols S."/>
            <person name="Richter D.J."/>
            <person name="Salamov A."/>
            <person name="Bork P."/>
            <person name="Lim W.A."/>
            <person name="Manning G."/>
            <person name="Miller W.T."/>
            <person name="McGinnis W."/>
            <person name="Shapiro H."/>
            <person name="Tjian R."/>
            <person name="Grigoriev I.V."/>
            <person name="Rokhsar D."/>
        </authorList>
    </citation>
    <scope>NUCLEOTIDE SEQUENCE [LARGE SCALE GENOMIC DNA]</scope>
    <source>
        <strain evidence="3">MX1 / ATCC 50154</strain>
    </source>
</reference>
<feature type="region of interest" description="Disordered" evidence="1">
    <location>
        <begin position="60"/>
        <end position="206"/>
    </location>
</feature>
<evidence type="ECO:0000313" key="2">
    <source>
        <dbReference type="EMBL" id="EDQ90745.1"/>
    </source>
</evidence>
<dbReference type="KEGG" id="mbr:MONBRDRAFT_7234"/>
<dbReference type="GeneID" id="5889735"/>
<organism evidence="2 3">
    <name type="scientific">Monosiga brevicollis</name>
    <name type="common">Choanoflagellate</name>
    <dbReference type="NCBI Taxonomy" id="81824"/>
    <lineage>
        <taxon>Eukaryota</taxon>
        <taxon>Choanoflagellata</taxon>
        <taxon>Craspedida</taxon>
        <taxon>Salpingoecidae</taxon>
        <taxon>Monosiga</taxon>
    </lineage>
</organism>
<protein>
    <submittedName>
        <fullName evidence="2">Uncharacterized protein</fullName>
    </submittedName>
</protein>
<feature type="compositionally biased region" description="Low complexity" evidence="1">
    <location>
        <begin position="168"/>
        <end position="177"/>
    </location>
</feature>
<dbReference type="InParanoid" id="A9UWC8"/>
<accession>A9UWC8</accession>
<feature type="compositionally biased region" description="Polar residues" evidence="1">
    <location>
        <begin position="484"/>
        <end position="493"/>
    </location>
</feature>
<dbReference type="RefSeq" id="XP_001744796.1">
    <property type="nucleotide sequence ID" value="XM_001744744.1"/>
</dbReference>
<dbReference type="Proteomes" id="UP000001357">
    <property type="component" value="Unassembled WGS sequence"/>
</dbReference>
<feature type="compositionally biased region" description="Basic and acidic residues" evidence="1">
    <location>
        <begin position="100"/>
        <end position="109"/>
    </location>
</feature>
<feature type="region of interest" description="Disordered" evidence="1">
    <location>
        <begin position="469"/>
        <end position="493"/>
    </location>
</feature>
<dbReference type="AlphaFoldDB" id="A9UWC8"/>
<dbReference type="EMBL" id="CH991547">
    <property type="protein sequence ID" value="EDQ90745.1"/>
    <property type="molecule type" value="Genomic_DNA"/>
</dbReference>
<proteinExistence type="predicted"/>
<evidence type="ECO:0000313" key="3">
    <source>
        <dbReference type="Proteomes" id="UP000001357"/>
    </source>
</evidence>